<feature type="domain" description="HNH" evidence="1">
    <location>
        <begin position="20"/>
        <end position="66"/>
    </location>
</feature>
<protein>
    <recommendedName>
        <fullName evidence="1">HNH domain-containing protein</fullName>
    </recommendedName>
</protein>
<dbReference type="GO" id="GO:0008270">
    <property type="term" value="F:zinc ion binding"/>
    <property type="evidence" value="ECO:0007669"/>
    <property type="project" value="InterPro"/>
</dbReference>
<dbReference type="CDD" id="cd00085">
    <property type="entry name" value="HNHc"/>
    <property type="match status" value="1"/>
</dbReference>
<sequence>MAAKADSWYVRGQIRDGGYCVYCGLDLLSDVGLYWAFLQNDHVVPSRGDTVENHATACACCNSLKHFFVPPGFETMSRDELIAAIREYIVWKRAEKMAEFHERRRLCGRAPLDALPAPWAQDATLASVDQTLD</sequence>
<dbReference type="EMBL" id="CP036271">
    <property type="protein sequence ID" value="QDT55945.1"/>
    <property type="molecule type" value="Genomic_DNA"/>
</dbReference>
<dbReference type="GO" id="GO:0003676">
    <property type="term" value="F:nucleic acid binding"/>
    <property type="evidence" value="ECO:0007669"/>
    <property type="project" value="InterPro"/>
</dbReference>
<evidence type="ECO:0000313" key="3">
    <source>
        <dbReference type="Proteomes" id="UP000315700"/>
    </source>
</evidence>
<dbReference type="Gene3D" id="1.10.30.50">
    <property type="match status" value="1"/>
</dbReference>
<dbReference type="GO" id="GO:0004519">
    <property type="term" value="F:endonuclease activity"/>
    <property type="evidence" value="ECO:0007669"/>
    <property type="project" value="InterPro"/>
</dbReference>
<dbReference type="AlphaFoldDB" id="A0A517SIJ6"/>
<dbReference type="KEGG" id="ccos:Pan44_39930"/>
<dbReference type="Proteomes" id="UP000315700">
    <property type="component" value="Chromosome"/>
</dbReference>
<gene>
    <name evidence="2" type="ORF">Pan44_39930</name>
</gene>
<dbReference type="RefSeq" id="WP_145032527.1">
    <property type="nucleotide sequence ID" value="NZ_CP036271.1"/>
</dbReference>
<reference evidence="2 3" key="1">
    <citation type="submission" date="2019-02" db="EMBL/GenBank/DDBJ databases">
        <title>Deep-cultivation of Planctomycetes and their phenomic and genomic characterization uncovers novel biology.</title>
        <authorList>
            <person name="Wiegand S."/>
            <person name="Jogler M."/>
            <person name="Boedeker C."/>
            <person name="Pinto D."/>
            <person name="Vollmers J."/>
            <person name="Rivas-Marin E."/>
            <person name="Kohn T."/>
            <person name="Peeters S.H."/>
            <person name="Heuer A."/>
            <person name="Rast P."/>
            <person name="Oberbeckmann S."/>
            <person name="Bunk B."/>
            <person name="Jeske O."/>
            <person name="Meyerdierks A."/>
            <person name="Storesund J.E."/>
            <person name="Kallscheuer N."/>
            <person name="Luecker S."/>
            <person name="Lage O.M."/>
            <person name="Pohl T."/>
            <person name="Merkel B.J."/>
            <person name="Hornburger P."/>
            <person name="Mueller R.-W."/>
            <person name="Bruemmer F."/>
            <person name="Labrenz M."/>
            <person name="Spormann A.M."/>
            <person name="Op den Camp H."/>
            <person name="Overmann J."/>
            <person name="Amann R."/>
            <person name="Jetten M.S.M."/>
            <person name="Mascher T."/>
            <person name="Medema M.H."/>
            <person name="Devos D.P."/>
            <person name="Kaster A.-K."/>
            <person name="Ovreas L."/>
            <person name="Rohde M."/>
            <person name="Galperin M.Y."/>
            <person name="Jogler C."/>
        </authorList>
    </citation>
    <scope>NUCLEOTIDE SEQUENCE [LARGE SCALE GENOMIC DNA]</scope>
    <source>
        <strain evidence="2 3">Pan44</strain>
    </source>
</reference>
<evidence type="ECO:0000313" key="2">
    <source>
        <dbReference type="EMBL" id="QDT55945.1"/>
    </source>
</evidence>
<name>A0A517SIJ6_9PLAN</name>
<keyword evidence="3" id="KW-1185">Reference proteome</keyword>
<dbReference type="InterPro" id="IPR003615">
    <property type="entry name" value="HNH_nuc"/>
</dbReference>
<evidence type="ECO:0000259" key="1">
    <source>
        <dbReference type="Pfam" id="PF01844"/>
    </source>
</evidence>
<accession>A0A517SIJ6</accession>
<dbReference type="InterPro" id="IPR002711">
    <property type="entry name" value="HNH"/>
</dbReference>
<dbReference type="InParanoid" id="A0A517SIJ6"/>
<organism evidence="2 3">
    <name type="scientific">Caulifigura coniformis</name>
    <dbReference type="NCBI Taxonomy" id="2527983"/>
    <lineage>
        <taxon>Bacteria</taxon>
        <taxon>Pseudomonadati</taxon>
        <taxon>Planctomycetota</taxon>
        <taxon>Planctomycetia</taxon>
        <taxon>Planctomycetales</taxon>
        <taxon>Planctomycetaceae</taxon>
        <taxon>Caulifigura</taxon>
    </lineage>
</organism>
<dbReference type="Pfam" id="PF01844">
    <property type="entry name" value="HNH"/>
    <property type="match status" value="1"/>
</dbReference>
<dbReference type="OrthoDB" id="9802901at2"/>
<proteinExistence type="predicted"/>